<evidence type="ECO:0000256" key="6">
    <source>
        <dbReference type="ARBA" id="ARBA00022692"/>
    </source>
</evidence>
<dbReference type="Gramene" id="TraesKAR3B01G0117780.4">
    <property type="protein sequence ID" value="cds.TraesKAR3B01G0117780.4"/>
    <property type="gene ID" value="TraesKAR3B01G0117780"/>
</dbReference>
<keyword evidence="11 15" id="KW-1133">Transmembrane helix</keyword>
<dbReference type="UniPathway" id="UPA00143"/>
<reference evidence="17" key="1">
    <citation type="submission" date="2018-08" db="EMBL/GenBank/DDBJ databases">
        <authorList>
            <person name="Rossello M."/>
        </authorList>
    </citation>
    <scope>NUCLEOTIDE SEQUENCE [LARGE SCALE GENOMIC DNA]</scope>
    <source>
        <strain evidence="17">cv. Chinese Spring</strain>
    </source>
</reference>
<dbReference type="GO" id="GO:0016567">
    <property type="term" value="P:protein ubiquitination"/>
    <property type="evidence" value="ECO:0000318"/>
    <property type="project" value="GO_Central"/>
</dbReference>
<evidence type="ECO:0000256" key="3">
    <source>
        <dbReference type="ARBA" id="ARBA00004906"/>
    </source>
</evidence>
<dbReference type="PANTHER" id="PTHR46913">
    <property type="entry name" value="RING-H2 FINGER PROTEIN ATL16"/>
    <property type="match status" value="1"/>
</dbReference>
<dbReference type="AlphaFoldDB" id="A0A3B6FN51"/>
<dbReference type="STRING" id="4565.A0A3B6FN51"/>
<dbReference type="FunFam" id="3.30.40.10:FF:000187">
    <property type="entry name" value="E3 ubiquitin-protein ligase ATL6"/>
    <property type="match status" value="1"/>
</dbReference>
<dbReference type="InterPro" id="IPR013083">
    <property type="entry name" value="Znf_RING/FYVE/PHD"/>
</dbReference>
<reference evidence="17" key="2">
    <citation type="submission" date="2018-10" db="UniProtKB">
        <authorList>
            <consortium name="EnsemblPlants"/>
        </authorList>
    </citation>
    <scope>IDENTIFICATION</scope>
</reference>
<feature type="region of interest" description="Disordered" evidence="14">
    <location>
        <begin position="171"/>
        <end position="238"/>
    </location>
</feature>
<keyword evidence="8 13" id="KW-0863">Zinc-finger</keyword>
<name>A0A3B6FN51_WHEAT</name>
<evidence type="ECO:0000259" key="16">
    <source>
        <dbReference type="PROSITE" id="PS50089"/>
    </source>
</evidence>
<dbReference type="InterPro" id="IPR044600">
    <property type="entry name" value="ATL1/ATL16-like"/>
</dbReference>
<dbReference type="GO" id="GO:0016020">
    <property type="term" value="C:membrane"/>
    <property type="evidence" value="ECO:0007669"/>
    <property type="project" value="UniProtKB-SubCell"/>
</dbReference>
<dbReference type="SMART" id="SM00184">
    <property type="entry name" value="RING"/>
    <property type="match status" value="1"/>
</dbReference>
<proteinExistence type="predicted"/>
<evidence type="ECO:0000256" key="11">
    <source>
        <dbReference type="ARBA" id="ARBA00022989"/>
    </source>
</evidence>
<evidence type="ECO:0000256" key="2">
    <source>
        <dbReference type="ARBA" id="ARBA00004167"/>
    </source>
</evidence>
<feature type="domain" description="RING-type" evidence="16">
    <location>
        <begin position="120"/>
        <end position="162"/>
    </location>
</feature>
<dbReference type="Gramene" id="TraesKAR3B01G0117780.3">
    <property type="protein sequence ID" value="cds.TraesKAR3B01G0117780.3"/>
    <property type="gene ID" value="TraesKAR3B01G0117780"/>
</dbReference>
<dbReference type="InterPro" id="IPR001841">
    <property type="entry name" value="Znf_RING"/>
</dbReference>
<dbReference type="SMR" id="A0A3B6FN51"/>
<keyword evidence="18" id="KW-1185">Reference proteome</keyword>
<protein>
    <recommendedName>
        <fullName evidence="4">RING-type E3 ubiquitin transferase</fullName>
        <ecNumber evidence="4">2.3.2.27</ecNumber>
    </recommendedName>
</protein>
<evidence type="ECO:0000256" key="14">
    <source>
        <dbReference type="SAM" id="MobiDB-lite"/>
    </source>
</evidence>
<dbReference type="Gramene" id="TraesCLE_scaffold_021260_01G000100.1">
    <property type="protein sequence ID" value="TraesCLE_scaffold_021260_01G000100.1"/>
    <property type="gene ID" value="TraesCLE_scaffold_021260_01G000100"/>
</dbReference>
<dbReference type="Pfam" id="PF13639">
    <property type="entry name" value="zf-RING_2"/>
    <property type="match status" value="1"/>
</dbReference>
<dbReference type="EnsemblPlants" id="TraesCS3B02G164600.1">
    <property type="protein sequence ID" value="TraesCS3B02G164600.1"/>
    <property type="gene ID" value="TraesCS3B02G164600"/>
</dbReference>
<evidence type="ECO:0000256" key="8">
    <source>
        <dbReference type="ARBA" id="ARBA00022771"/>
    </source>
</evidence>
<feature type="compositionally biased region" description="Polar residues" evidence="14">
    <location>
        <begin position="200"/>
        <end position="210"/>
    </location>
</feature>
<dbReference type="Gramene" id="TraesRN3B0100383800.1">
    <property type="protein sequence ID" value="TraesRN3B0100383800.1"/>
    <property type="gene ID" value="TraesRN3B0100383800"/>
</dbReference>
<dbReference type="GO" id="GO:0008270">
    <property type="term" value="F:zinc ion binding"/>
    <property type="evidence" value="ECO:0007669"/>
    <property type="project" value="UniProtKB-KW"/>
</dbReference>
<dbReference type="Gramene" id="TraesCAD_scaffold_019156_01G000100.1">
    <property type="protein sequence ID" value="TraesCAD_scaffold_019156_01G000100.1"/>
    <property type="gene ID" value="TraesCAD_scaffold_019156_01G000100"/>
</dbReference>
<evidence type="ECO:0000313" key="17">
    <source>
        <dbReference type="EnsemblPlants" id="TraesCS3B02G164600.1"/>
    </source>
</evidence>
<comment type="catalytic activity">
    <reaction evidence="1">
        <text>S-ubiquitinyl-[E2 ubiquitin-conjugating enzyme]-L-cysteine + [acceptor protein]-L-lysine = [E2 ubiquitin-conjugating enzyme]-L-cysteine + N(6)-ubiquitinyl-[acceptor protein]-L-lysine.</text>
        <dbReference type="EC" id="2.3.2.27"/>
    </reaction>
</comment>
<dbReference type="Gramene" id="TraesROB_scaffold_004120_01G000100.1">
    <property type="protein sequence ID" value="TraesROB_scaffold_004120_01G000100.1"/>
    <property type="gene ID" value="TraesROB_scaffold_004120_01G000100"/>
</dbReference>
<comment type="pathway">
    <text evidence="3">Protein modification; protein ubiquitination.</text>
</comment>
<evidence type="ECO:0000313" key="18">
    <source>
        <dbReference type="Proteomes" id="UP000019116"/>
    </source>
</evidence>
<dbReference type="GO" id="GO:0061630">
    <property type="term" value="F:ubiquitin protein ligase activity"/>
    <property type="evidence" value="ECO:0007669"/>
    <property type="project" value="UniProtKB-EC"/>
</dbReference>
<evidence type="ECO:0000256" key="7">
    <source>
        <dbReference type="ARBA" id="ARBA00022723"/>
    </source>
</evidence>
<keyword evidence="9" id="KW-0833">Ubl conjugation pathway</keyword>
<gene>
    <name evidence="17" type="primary">LOC123069225</name>
</gene>
<dbReference type="OrthoDB" id="8062037at2759"/>
<dbReference type="Gramene" id="TraesLAC3B03G01539420.1">
    <property type="protein sequence ID" value="TraesLAC3B03G01539420.1"/>
    <property type="gene ID" value="TraesLAC3B03G01539420"/>
</dbReference>
<dbReference type="Gene3D" id="3.30.40.10">
    <property type="entry name" value="Zinc/RING finger domain, C3HC4 (zinc finger)"/>
    <property type="match status" value="1"/>
</dbReference>
<evidence type="ECO:0000256" key="13">
    <source>
        <dbReference type="PROSITE-ProRule" id="PRU00175"/>
    </source>
</evidence>
<dbReference type="Gramene" id="TraesCS3B02G164600.1">
    <property type="protein sequence ID" value="TraesCS3B02G164600.1"/>
    <property type="gene ID" value="TraesCS3B02G164600"/>
</dbReference>
<keyword evidence="10" id="KW-0862">Zinc</keyword>
<dbReference type="CDD" id="cd16461">
    <property type="entry name" value="RING-H2_EL5-like"/>
    <property type="match status" value="1"/>
</dbReference>
<keyword evidence="7" id="KW-0479">Metal-binding</keyword>
<keyword evidence="5" id="KW-0808">Transferase</keyword>
<dbReference type="RefSeq" id="XP_044347958.1">
    <property type="nucleotide sequence ID" value="XM_044492023.1"/>
</dbReference>
<dbReference type="EC" id="2.3.2.27" evidence="4"/>
<keyword evidence="12 15" id="KW-0472">Membrane</keyword>
<evidence type="ECO:0000256" key="5">
    <source>
        <dbReference type="ARBA" id="ARBA00022679"/>
    </source>
</evidence>
<comment type="subcellular location">
    <subcellularLocation>
        <location evidence="2">Membrane</location>
        <topology evidence="2">Single-pass membrane protein</topology>
    </subcellularLocation>
</comment>
<dbReference type="Gramene" id="TraesLDM3B03G01598000.2">
    <property type="protein sequence ID" value="TraesLDM3B03G01598000.2"/>
    <property type="gene ID" value="TraesLDM3B03G01598000"/>
</dbReference>
<dbReference type="PROSITE" id="PS50089">
    <property type="entry name" value="ZF_RING_2"/>
    <property type="match status" value="1"/>
</dbReference>
<evidence type="ECO:0000256" key="9">
    <source>
        <dbReference type="ARBA" id="ARBA00022786"/>
    </source>
</evidence>
<accession>A0A3B6FN51</accession>
<evidence type="ECO:0000256" key="12">
    <source>
        <dbReference type="ARBA" id="ARBA00023136"/>
    </source>
</evidence>
<dbReference type="Gramene" id="TraesKAR3B01G0117780.1">
    <property type="protein sequence ID" value="cds.TraesKAR3B01G0117780.1"/>
    <property type="gene ID" value="TraesKAR3B01G0117780"/>
</dbReference>
<dbReference type="GeneID" id="123069225"/>
<dbReference type="Proteomes" id="UP000019116">
    <property type="component" value="Chromosome 3B"/>
</dbReference>
<dbReference type="Gramene" id="TraesWEE_scaffold_020794_01G000100.1">
    <property type="protein sequence ID" value="TraesWEE_scaffold_020794_01G000100.1"/>
    <property type="gene ID" value="TraesWEE_scaffold_020794_01G000100"/>
</dbReference>
<evidence type="ECO:0000256" key="15">
    <source>
        <dbReference type="SAM" id="Phobius"/>
    </source>
</evidence>
<feature type="transmembrane region" description="Helical" evidence="15">
    <location>
        <begin position="32"/>
        <end position="58"/>
    </location>
</feature>
<organism evidence="17">
    <name type="scientific">Triticum aestivum</name>
    <name type="common">Wheat</name>
    <dbReference type="NCBI Taxonomy" id="4565"/>
    <lineage>
        <taxon>Eukaryota</taxon>
        <taxon>Viridiplantae</taxon>
        <taxon>Streptophyta</taxon>
        <taxon>Embryophyta</taxon>
        <taxon>Tracheophyta</taxon>
        <taxon>Spermatophyta</taxon>
        <taxon>Magnoliopsida</taxon>
        <taxon>Liliopsida</taxon>
        <taxon>Poales</taxon>
        <taxon>Poaceae</taxon>
        <taxon>BOP clade</taxon>
        <taxon>Pooideae</taxon>
        <taxon>Triticodae</taxon>
        <taxon>Triticeae</taxon>
        <taxon>Triticinae</taxon>
        <taxon>Triticum</taxon>
    </lineage>
</organism>
<keyword evidence="6 15" id="KW-0812">Transmembrane</keyword>
<evidence type="ECO:0000256" key="1">
    <source>
        <dbReference type="ARBA" id="ARBA00000900"/>
    </source>
</evidence>
<evidence type="ECO:0000256" key="10">
    <source>
        <dbReference type="ARBA" id="ARBA00022833"/>
    </source>
</evidence>
<feature type="compositionally biased region" description="Basic and acidic residues" evidence="14">
    <location>
        <begin position="211"/>
        <end position="231"/>
    </location>
</feature>
<dbReference type="PANTHER" id="PTHR46913:SF1">
    <property type="entry name" value="RING-H2 FINGER PROTEIN ATL16"/>
    <property type="match status" value="1"/>
</dbReference>
<evidence type="ECO:0000256" key="4">
    <source>
        <dbReference type="ARBA" id="ARBA00012483"/>
    </source>
</evidence>
<dbReference type="Gramene" id="TraesNOR3B03G01617990.2">
    <property type="protein sequence ID" value="TraesNOR3B03G01617990.2"/>
    <property type="gene ID" value="TraesNOR3B03G01617990"/>
</dbReference>
<dbReference type="SUPFAM" id="SSF57850">
    <property type="entry name" value="RING/U-box"/>
    <property type="match status" value="1"/>
</dbReference>
<dbReference type="Gramene" id="TraesCS3B03G0393400.1">
    <property type="protein sequence ID" value="TraesCS3B03G0393400.1.CDS"/>
    <property type="gene ID" value="TraesCS3B03G0393400"/>
</dbReference>
<sequence length="238" mass="24647">MSGSTMAGAPAMPEGAGDPYERELNYSFTGRVALTVVFVLFGLTVVIVVMRVLLYVLVCRSGRGGGRGSGGLAAGILRSINSFGRIGSRRHGLDASALSALPVTVYRKEVGSTSAAGADCAVCLSELADGDTVRQLPNCGHVFHVECVDVWLRTRTTCPLCRAEAELSQGQRSGKAEAAAQSSSGTEPPQPTLLGAGGTSIVTVQGGFTDTQRDVRGIGGRCKGDHLDRASSTELNTS</sequence>